<feature type="transmembrane region" description="Helical" evidence="2">
    <location>
        <begin position="85"/>
        <end position="106"/>
    </location>
</feature>
<feature type="region of interest" description="Disordered" evidence="1">
    <location>
        <begin position="38"/>
        <end position="83"/>
    </location>
</feature>
<accession>A0A7C1SXH3</accession>
<keyword evidence="2" id="KW-0472">Membrane</keyword>
<feature type="compositionally biased region" description="Basic and acidic residues" evidence="1">
    <location>
        <begin position="59"/>
        <end position="72"/>
    </location>
</feature>
<feature type="region of interest" description="Disordered" evidence="1">
    <location>
        <begin position="117"/>
        <end position="140"/>
    </location>
</feature>
<gene>
    <name evidence="3" type="ORF">ENP70_10685</name>
</gene>
<sequence>MAGRFAGAWARSGLTAGKAIATLLQGFAVDRAPRRYADDATNEEGMSDETAPASVPEWGGDRRQGDRRGGFRDRRRPPPPWRRPWALIAYGAVGTLALLLVLLTALRQRREPVPVVSEGASATAGGAPAAGPPVPVEPGPAEAAYSAADFERLIAEGDAFSNVGHHNVIERSSSSP</sequence>
<organism evidence="3">
    <name type="scientific">Agrobacterium albertimagni</name>
    <dbReference type="NCBI Taxonomy" id="147266"/>
    <lineage>
        <taxon>Bacteria</taxon>
        <taxon>Pseudomonadati</taxon>
        <taxon>Pseudomonadota</taxon>
        <taxon>Alphaproteobacteria</taxon>
        <taxon>Hyphomicrobiales</taxon>
        <taxon>Rhizobiaceae</taxon>
        <taxon>Rhizobium/Agrobacterium group</taxon>
        <taxon>Agrobacterium</taxon>
    </lineage>
</organism>
<keyword evidence="2" id="KW-0812">Transmembrane</keyword>
<reference evidence="3" key="1">
    <citation type="journal article" date="2020" name="mSystems">
        <title>Genome- and Community-Level Interaction Insights into Carbon Utilization and Element Cycling Functions of Hydrothermarchaeota in Hydrothermal Sediment.</title>
        <authorList>
            <person name="Zhou Z."/>
            <person name="Liu Y."/>
            <person name="Xu W."/>
            <person name="Pan J."/>
            <person name="Luo Z.H."/>
            <person name="Li M."/>
        </authorList>
    </citation>
    <scope>NUCLEOTIDE SEQUENCE [LARGE SCALE GENOMIC DNA]</scope>
    <source>
        <strain evidence="3">SpSt-243</strain>
    </source>
</reference>
<name>A0A7C1SXH3_9HYPH</name>
<proteinExistence type="predicted"/>
<evidence type="ECO:0000256" key="1">
    <source>
        <dbReference type="SAM" id="MobiDB-lite"/>
    </source>
</evidence>
<evidence type="ECO:0000256" key="2">
    <source>
        <dbReference type="SAM" id="Phobius"/>
    </source>
</evidence>
<feature type="compositionally biased region" description="Low complexity" evidence="1">
    <location>
        <begin position="117"/>
        <end position="129"/>
    </location>
</feature>
<evidence type="ECO:0000313" key="3">
    <source>
        <dbReference type="EMBL" id="HEB44137.1"/>
    </source>
</evidence>
<dbReference type="EMBL" id="DSKI01000554">
    <property type="protein sequence ID" value="HEB44137.1"/>
    <property type="molecule type" value="Genomic_DNA"/>
</dbReference>
<keyword evidence="2" id="KW-1133">Transmembrane helix</keyword>
<protein>
    <submittedName>
        <fullName evidence="3">Uncharacterized protein</fullName>
    </submittedName>
</protein>
<dbReference type="AlphaFoldDB" id="A0A7C1SXH3"/>
<comment type="caution">
    <text evidence="3">The sequence shown here is derived from an EMBL/GenBank/DDBJ whole genome shotgun (WGS) entry which is preliminary data.</text>
</comment>